<dbReference type="OrthoDB" id="1937727at2759"/>
<feature type="region of interest" description="Disordered" evidence="1">
    <location>
        <begin position="129"/>
        <end position="153"/>
    </location>
</feature>
<dbReference type="Proteomes" id="UP001141806">
    <property type="component" value="Unassembled WGS sequence"/>
</dbReference>
<evidence type="ECO:0000256" key="1">
    <source>
        <dbReference type="SAM" id="MobiDB-lite"/>
    </source>
</evidence>
<sequence>MSCHTKLVASLLSSGILAISFCSISYGLIVVSIWNTRAYDIDDEASVSGASYLASPSSLVSSVYGSSSSTSSSIPTLGSVTTVTSSRICMEDPKLARVDLECVITRGRLPGGGGTSAVGKWETQLYEPEERLHSSSGGVKARGFCSASRNANE</sequence>
<evidence type="ECO:0000313" key="2">
    <source>
        <dbReference type="EMBL" id="KAJ4957421.1"/>
    </source>
</evidence>
<gene>
    <name evidence="2" type="ORF">NE237_024532</name>
</gene>
<dbReference type="AlphaFoldDB" id="A0A9Q0JZA1"/>
<name>A0A9Q0JZA1_9MAGN</name>
<accession>A0A9Q0JZA1</accession>
<protein>
    <submittedName>
        <fullName evidence="2">Uncharacterized protein</fullName>
    </submittedName>
</protein>
<dbReference type="EMBL" id="JAMYWD010000010">
    <property type="protein sequence ID" value="KAJ4957421.1"/>
    <property type="molecule type" value="Genomic_DNA"/>
</dbReference>
<proteinExistence type="predicted"/>
<keyword evidence="3" id="KW-1185">Reference proteome</keyword>
<reference evidence="2" key="1">
    <citation type="journal article" date="2023" name="Plant J.">
        <title>The genome of the king protea, Protea cynaroides.</title>
        <authorList>
            <person name="Chang J."/>
            <person name="Duong T.A."/>
            <person name="Schoeman C."/>
            <person name="Ma X."/>
            <person name="Roodt D."/>
            <person name="Barker N."/>
            <person name="Li Z."/>
            <person name="Van de Peer Y."/>
            <person name="Mizrachi E."/>
        </authorList>
    </citation>
    <scope>NUCLEOTIDE SEQUENCE</scope>
    <source>
        <tissue evidence="2">Young leaves</tissue>
    </source>
</reference>
<evidence type="ECO:0000313" key="3">
    <source>
        <dbReference type="Proteomes" id="UP001141806"/>
    </source>
</evidence>
<organism evidence="2 3">
    <name type="scientific">Protea cynaroides</name>
    <dbReference type="NCBI Taxonomy" id="273540"/>
    <lineage>
        <taxon>Eukaryota</taxon>
        <taxon>Viridiplantae</taxon>
        <taxon>Streptophyta</taxon>
        <taxon>Embryophyta</taxon>
        <taxon>Tracheophyta</taxon>
        <taxon>Spermatophyta</taxon>
        <taxon>Magnoliopsida</taxon>
        <taxon>Proteales</taxon>
        <taxon>Proteaceae</taxon>
        <taxon>Protea</taxon>
    </lineage>
</organism>
<comment type="caution">
    <text evidence="2">The sequence shown here is derived from an EMBL/GenBank/DDBJ whole genome shotgun (WGS) entry which is preliminary data.</text>
</comment>